<dbReference type="AlphaFoldDB" id="A0A812S0H1"/>
<keyword evidence="1" id="KW-0175">Coiled coil</keyword>
<accession>A0A812S0H1</accession>
<dbReference type="Proteomes" id="UP000601435">
    <property type="component" value="Unassembled WGS sequence"/>
</dbReference>
<comment type="caution">
    <text evidence="2">The sequence shown here is derived from an EMBL/GenBank/DDBJ whole genome shotgun (WGS) entry which is preliminary data.</text>
</comment>
<reference evidence="2" key="1">
    <citation type="submission" date="2021-02" db="EMBL/GenBank/DDBJ databases">
        <authorList>
            <person name="Dougan E. K."/>
            <person name="Rhodes N."/>
            <person name="Thang M."/>
            <person name="Chan C."/>
        </authorList>
    </citation>
    <scope>NUCLEOTIDE SEQUENCE</scope>
</reference>
<name>A0A812S0H1_9DINO</name>
<evidence type="ECO:0000256" key="1">
    <source>
        <dbReference type="SAM" id="Coils"/>
    </source>
</evidence>
<evidence type="ECO:0000313" key="2">
    <source>
        <dbReference type="EMBL" id="CAE7457789.1"/>
    </source>
</evidence>
<proteinExistence type="predicted"/>
<organism evidence="2 3">
    <name type="scientific">Symbiodinium necroappetens</name>
    <dbReference type="NCBI Taxonomy" id="1628268"/>
    <lineage>
        <taxon>Eukaryota</taxon>
        <taxon>Sar</taxon>
        <taxon>Alveolata</taxon>
        <taxon>Dinophyceae</taxon>
        <taxon>Suessiales</taxon>
        <taxon>Symbiodiniaceae</taxon>
        <taxon>Symbiodinium</taxon>
    </lineage>
</organism>
<evidence type="ECO:0000313" key="3">
    <source>
        <dbReference type="Proteomes" id="UP000601435"/>
    </source>
</evidence>
<feature type="coiled-coil region" evidence="1">
    <location>
        <begin position="169"/>
        <end position="244"/>
    </location>
</feature>
<feature type="non-terminal residue" evidence="2">
    <location>
        <position position="1"/>
    </location>
</feature>
<feature type="non-terminal residue" evidence="2">
    <location>
        <position position="285"/>
    </location>
</feature>
<keyword evidence="3" id="KW-1185">Reference proteome</keyword>
<protein>
    <submittedName>
        <fullName evidence="2">Uncharacterized protein</fullName>
    </submittedName>
</protein>
<dbReference type="EMBL" id="CAJNJA010020304">
    <property type="protein sequence ID" value="CAE7457789.1"/>
    <property type="molecule type" value="Genomic_DNA"/>
</dbReference>
<dbReference type="OrthoDB" id="10391258at2759"/>
<sequence>IVQLLGCRQELSLPTEAMESPAMQHKAMTQLVAQHFEVSPPFSFSSDQGVFLEDAEALAEALQVGSVVVVHLGATALHDFGRRVRQLRNLQWGLVSQQLEKVRVESVVQTIPEASCRKSAETILGEQFAEFRLEIKQMLQLRLENLQEVTEQRLSRLEESWEQRLGSALADVRSDASMLKAEIARKEDKDSDAHWAEFEGLSNLLRCECKRVSESVDALREECREALQREVRARLEHHRKLQEEVRRDTDARLQVTRQLEHELQQLQSLVSGTSCAHREVQGIRQ</sequence>
<gene>
    <name evidence="2" type="ORF">SNEC2469_LOCUS12762</name>
</gene>